<evidence type="ECO:0000313" key="2">
    <source>
        <dbReference type="Proteomes" id="UP000824120"/>
    </source>
</evidence>
<dbReference type="AlphaFoldDB" id="A0A9J5XF69"/>
<dbReference type="Proteomes" id="UP000824120">
    <property type="component" value="Chromosome 9"/>
</dbReference>
<dbReference type="EMBL" id="JACXVP010000009">
    <property type="protein sequence ID" value="KAG5587025.1"/>
    <property type="molecule type" value="Genomic_DNA"/>
</dbReference>
<evidence type="ECO:0008006" key="3">
    <source>
        <dbReference type="Google" id="ProtNLM"/>
    </source>
</evidence>
<proteinExistence type="predicted"/>
<gene>
    <name evidence="1" type="ORF">H5410_047459</name>
</gene>
<name>A0A9J5XF69_SOLCO</name>
<keyword evidence="2" id="KW-1185">Reference proteome</keyword>
<dbReference type="OrthoDB" id="1248546at2759"/>
<organism evidence="1 2">
    <name type="scientific">Solanum commersonii</name>
    <name type="common">Commerson's wild potato</name>
    <name type="synonym">Commerson's nightshade</name>
    <dbReference type="NCBI Taxonomy" id="4109"/>
    <lineage>
        <taxon>Eukaryota</taxon>
        <taxon>Viridiplantae</taxon>
        <taxon>Streptophyta</taxon>
        <taxon>Embryophyta</taxon>
        <taxon>Tracheophyta</taxon>
        <taxon>Spermatophyta</taxon>
        <taxon>Magnoliopsida</taxon>
        <taxon>eudicotyledons</taxon>
        <taxon>Gunneridae</taxon>
        <taxon>Pentapetalae</taxon>
        <taxon>asterids</taxon>
        <taxon>lamiids</taxon>
        <taxon>Solanales</taxon>
        <taxon>Solanaceae</taxon>
        <taxon>Solanoideae</taxon>
        <taxon>Solaneae</taxon>
        <taxon>Solanum</taxon>
    </lineage>
</organism>
<protein>
    <recommendedName>
        <fullName evidence="3">F-box protein</fullName>
    </recommendedName>
</protein>
<sequence length="83" mass="9423">MDAAHFNYGFGYDEFHDDYRVVACVDRHGSLSSAKVKLKICSIKYDSWRSIHFHQIGCNPLIADNPNLMAVTEPGFSIRGFKI</sequence>
<comment type="caution">
    <text evidence="1">The sequence shown here is derived from an EMBL/GenBank/DDBJ whole genome shotgun (WGS) entry which is preliminary data.</text>
</comment>
<reference evidence="1 2" key="1">
    <citation type="submission" date="2020-09" db="EMBL/GenBank/DDBJ databases">
        <title>De no assembly of potato wild relative species, Solanum commersonii.</title>
        <authorList>
            <person name="Cho K."/>
        </authorList>
    </citation>
    <scope>NUCLEOTIDE SEQUENCE [LARGE SCALE GENOMIC DNA]</scope>
    <source>
        <strain evidence="1">LZ3.2</strain>
        <tissue evidence="1">Leaf</tissue>
    </source>
</reference>
<evidence type="ECO:0000313" key="1">
    <source>
        <dbReference type="EMBL" id="KAG5587025.1"/>
    </source>
</evidence>
<accession>A0A9J5XF69</accession>